<dbReference type="Pfam" id="PF01636">
    <property type="entry name" value="APH"/>
    <property type="match status" value="1"/>
</dbReference>
<sequence length="506" mass="57886">MVRHALIYFLRVPVLGNGKTRLRNFLTIEEIKLMSEYLVRKNFDTLSQSHADLFLYIPADNTIEALMDLLPVKEHQVFYQQESSLGDRMYQAIEEIHARGYEKIVLAGSDLYNLSDEIVEGLFEELDTQDVVITPSVDGGYGLIGMKKPLREAFSIANYSHENVTADTIQAIEAAGYSTSCIGEILDIDDREDIAKALSGDFSASFYNQGEYNANFIFDQGQKLLRVALGSQMHLDNQISYEYHALEALQPSSAVVEVYKLVEQTDLIGKGYLVEEFVQGRPLDYQLDMNIAADLLAKIHSVDPNRGSHLIEAERPFEVMFNEFMTMFQHYKDWPQRDEQVEKMISEMLENLKTYDMTAPIADPCIINTELNSGNFIINPQGRSCLIDWEKPLIGEKEQDLGHFLAPTTTLWKTDIILDFDDVFEFVSKYDRLAGGAVDKRKLIQYLQFTCLRGITWCAMAYVQNIESTKIQSDSQTFEVIQKFVSPSFLEMIQDYIDRGYNYLDK</sequence>
<feature type="domain" description="Aminoglycoside phosphotransferase" evidence="1">
    <location>
        <begin position="207"/>
        <end position="408"/>
    </location>
</feature>
<proteinExistence type="predicted"/>
<keyword evidence="3" id="KW-1185">Reference proteome</keyword>
<comment type="caution">
    <text evidence="2">The sequence shown here is derived from an EMBL/GenBank/DDBJ whole genome shotgun (WGS) entry which is preliminary data.</text>
</comment>
<evidence type="ECO:0000313" key="3">
    <source>
        <dbReference type="Proteomes" id="UP001171751"/>
    </source>
</evidence>
<dbReference type="SUPFAM" id="SSF56112">
    <property type="entry name" value="Protein kinase-like (PK-like)"/>
    <property type="match status" value="1"/>
</dbReference>
<dbReference type="InterPro" id="IPR002575">
    <property type="entry name" value="Aminoglycoside_PTrfase"/>
</dbReference>
<evidence type="ECO:0000259" key="1">
    <source>
        <dbReference type="Pfam" id="PF01636"/>
    </source>
</evidence>
<dbReference type="AlphaFoldDB" id="A0AA43UCZ9"/>
<dbReference type="EMBL" id="JAUNQW010000022">
    <property type="protein sequence ID" value="MDO5457721.1"/>
    <property type="molecule type" value="Genomic_DNA"/>
</dbReference>
<dbReference type="Gene3D" id="3.90.1200.10">
    <property type="match status" value="1"/>
</dbReference>
<dbReference type="SUPFAM" id="SSF53448">
    <property type="entry name" value="Nucleotide-diphospho-sugar transferases"/>
    <property type="match status" value="1"/>
</dbReference>
<dbReference type="PANTHER" id="PTHR36529">
    <property type="entry name" value="SLL1095 PROTEIN"/>
    <property type="match status" value="1"/>
</dbReference>
<organism evidence="2 3">
    <name type="scientific">Atopococcus tabaci</name>
    <dbReference type="NCBI Taxonomy" id="269774"/>
    <lineage>
        <taxon>Bacteria</taxon>
        <taxon>Bacillati</taxon>
        <taxon>Bacillota</taxon>
        <taxon>Bacilli</taxon>
        <taxon>Lactobacillales</taxon>
        <taxon>Carnobacteriaceae</taxon>
        <taxon>Atopococcus</taxon>
    </lineage>
</organism>
<dbReference type="Gene3D" id="3.90.550.10">
    <property type="entry name" value="Spore Coat Polysaccharide Biosynthesis Protein SpsA, Chain A"/>
    <property type="match status" value="1"/>
</dbReference>
<evidence type="ECO:0000313" key="2">
    <source>
        <dbReference type="EMBL" id="MDO5457721.1"/>
    </source>
</evidence>
<dbReference type="InterPro" id="IPR018641">
    <property type="entry name" value="Trfase_1_rSAM/seldom-assoc"/>
</dbReference>
<dbReference type="NCBIfam" id="TIGR04282">
    <property type="entry name" value="glyco_like_cofC"/>
    <property type="match status" value="1"/>
</dbReference>
<dbReference type="Pfam" id="PF09837">
    <property type="entry name" value="DUF2064"/>
    <property type="match status" value="1"/>
</dbReference>
<gene>
    <name evidence="2" type="ORF">Q4F26_05170</name>
</gene>
<accession>A0AA43UCZ9</accession>
<dbReference type="PANTHER" id="PTHR36529:SF1">
    <property type="entry name" value="GLYCOSYLTRANSFERASE"/>
    <property type="match status" value="1"/>
</dbReference>
<protein>
    <submittedName>
        <fullName evidence="2">TIGR04282 family arsenosugar biosynthesis glycosyltransferase</fullName>
    </submittedName>
</protein>
<name>A0AA43UCZ9_9LACT</name>
<reference evidence="2" key="1">
    <citation type="submission" date="2023-07" db="EMBL/GenBank/DDBJ databases">
        <title>Between Cages and Wild: Unraveling the Impact of Captivity on Animal Microbiomes and Antimicrobial Resistance.</title>
        <authorList>
            <person name="Schmartz G.P."/>
            <person name="Rehner J."/>
            <person name="Schuff M.J."/>
            <person name="Becker S.L."/>
            <person name="Kravczyk M."/>
            <person name="Gurevich A."/>
            <person name="Francke R."/>
            <person name="Mueller R."/>
            <person name="Keller V."/>
            <person name="Keller A."/>
        </authorList>
    </citation>
    <scope>NUCLEOTIDE SEQUENCE</scope>
    <source>
        <strain evidence="2">S39M_St_73</strain>
    </source>
</reference>
<dbReference type="InterPro" id="IPR011009">
    <property type="entry name" value="Kinase-like_dom_sf"/>
</dbReference>
<dbReference type="Proteomes" id="UP001171751">
    <property type="component" value="Unassembled WGS sequence"/>
</dbReference>
<dbReference type="InterPro" id="IPR029044">
    <property type="entry name" value="Nucleotide-diphossugar_trans"/>
</dbReference>